<dbReference type="SUPFAM" id="SSF47741">
    <property type="entry name" value="CO dehydrogenase ISP C-domain like"/>
    <property type="match status" value="1"/>
</dbReference>
<keyword evidence="4" id="KW-0408">Iron</keyword>
<evidence type="ECO:0000256" key="3">
    <source>
        <dbReference type="ARBA" id="ARBA00023002"/>
    </source>
</evidence>
<keyword evidence="3" id="KW-0560">Oxidoreductase</keyword>
<dbReference type="InterPro" id="IPR036010">
    <property type="entry name" value="2Fe-2S_ferredoxin-like_sf"/>
</dbReference>
<comment type="caution">
    <text evidence="7">The sequence shown here is derived from an EMBL/GenBank/DDBJ whole genome shotgun (WGS) entry which is preliminary data.</text>
</comment>
<evidence type="ECO:0000256" key="2">
    <source>
        <dbReference type="ARBA" id="ARBA00022723"/>
    </source>
</evidence>
<dbReference type="InterPro" id="IPR002888">
    <property type="entry name" value="2Fe-2S-bd"/>
</dbReference>
<dbReference type="GO" id="GO:0051537">
    <property type="term" value="F:2 iron, 2 sulfur cluster binding"/>
    <property type="evidence" value="ECO:0007669"/>
    <property type="project" value="UniProtKB-KW"/>
</dbReference>
<dbReference type="InterPro" id="IPR001041">
    <property type="entry name" value="2Fe-2S_ferredoxin-type"/>
</dbReference>
<organism evidence="7 8">
    <name type="scientific">Pseudaminobacter soli</name>
    <name type="common">ex Li et al. 2025</name>
    <dbReference type="NCBI Taxonomy" id="1295366"/>
    <lineage>
        <taxon>Bacteria</taxon>
        <taxon>Pseudomonadati</taxon>
        <taxon>Pseudomonadota</taxon>
        <taxon>Alphaproteobacteria</taxon>
        <taxon>Hyphomicrobiales</taxon>
        <taxon>Phyllobacteriaceae</taxon>
        <taxon>Pseudaminobacter</taxon>
    </lineage>
</organism>
<dbReference type="PROSITE" id="PS51085">
    <property type="entry name" value="2FE2S_FER_2"/>
    <property type="match status" value="1"/>
</dbReference>
<dbReference type="Gene3D" id="3.10.20.30">
    <property type="match status" value="1"/>
</dbReference>
<dbReference type="AlphaFoldDB" id="A0A2P7S307"/>
<dbReference type="PROSITE" id="PS00197">
    <property type="entry name" value="2FE2S_FER_1"/>
    <property type="match status" value="1"/>
</dbReference>
<dbReference type="Proteomes" id="UP000240653">
    <property type="component" value="Unassembled WGS sequence"/>
</dbReference>
<reference evidence="7 8" key="1">
    <citation type="submission" date="2018-03" db="EMBL/GenBank/DDBJ databases">
        <title>The draft genome of Mesorhizobium soli JCM 19897.</title>
        <authorList>
            <person name="Li L."/>
            <person name="Liu L."/>
            <person name="Liang L."/>
            <person name="Wang T."/>
            <person name="Zhang X."/>
        </authorList>
    </citation>
    <scope>NUCLEOTIDE SEQUENCE [LARGE SCALE GENOMIC DNA]</scope>
    <source>
        <strain evidence="7 8">JCM 19897</strain>
    </source>
</reference>
<dbReference type="SUPFAM" id="SSF54292">
    <property type="entry name" value="2Fe-2S ferredoxin-like"/>
    <property type="match status" value="1"/>
</dbReference>
<dbReference type="PANTHER" id="PTHR44379:SF2">
    <property type="entry name" value="BLR6218 PROTEIN"/>
    <property type="match status" value="1"/>
</dbReference>
<dbReference type="PANTHER" id="PTHR44379">
    <property type="entry name" value="OXIDOREDUCTASE WITH IRON-SULFUR SUBUNIT"/>
    <property type="match status" value="1"/>
</dbReference>
<dbReference type="Pfam" id="PF01799">
    <property type="entry name" value="Fer2_2"/>
    <property type="match status" value="1"/>
</dbReference>
<dbReference type="Pfam" id="PF00111">
    <property type="entry name" value="Fer2"/>
    <property type="match status" value="1"/>
</dbReference>
<evidence type="ECO:0000259" key="6">
    <source>
        <dbReference type="PROSITE" id="PS51085"/>
    </source>
</evidence>
<dbReference type="GO" id="GO:0016491">
    <property type="term" value="F:oxidoreductase activity"/>
    <property type="evidence" value="ECO:0007669"/>
    <property type="project" value="UniProtKB-KW"/>
</dbReference>
<evidence type="ECO:0000256" key="4">
    <source>
        <dbReference type="ARBA" id="ARBA00023004"/>
    </source>
</evidence>
<gene>
    <name evidence="7" type="ORF">C7I85_23530</name>
</gene>
<dbReference type="InterPro" id="IPR036884">
    <property type="entry name" value="2Fe-2S-bd_dom_sf"/>
</dbReference>
<dbReference type="Gene3D" id="1.10.150.120">
    <property type="entry name" value="[2Fe-2S]-binding domain"/>
    <property type="match status" value="1"/>
</dbReference>
<dbReference type="GO" id="GO:0046872">
    <property type="term" value="F:metal ion binding"/>
    <property type="evidence" value="ECO:0007669"/>
    <property type="project" value="UniProtKB-KW"/>
</dbReference>
<sequence>MIIRLTVNGRQHEVEISAATRLIDVLRDQLGLTGTKQGCRAGECGACTILVGGQPIQACITLASRVRDEVRTVEGLDDRFIPLRQAFADHGGFQCGFCTPGQLMRAAALLAETPLERLSDEAWLREQMNGNVCRCTGYCGIIRALMSEDVRALARDNAPE</sequence>
<evidence type="ECO:0000313" key="8">
    <source>
        <dbReference type="Proteomes" id="UP000240653"/>
    </source>
</evidence>
<evidence type="ECO:0000256" key="5">
    <source>
        <dbReference type="ARBA" id="ARBA00023014"/>
    </source>
</evidence>
<protein>
    <recommendedName>
        <fullName evidence="6">2Fe-2S ferredoxin-type domain-containing protein</fullName>
    </recommendedName>
</protein>
<evidence type="ECO:0000256" key="1">
    <source>
        <dbReference type="ARBA" id="ARBA00022714"/>
    </source>
</evidence>
<dbReference type="InterPro" id="IPR012675">
    <property type="entry name" value="Beta-grasp_dom_sf"/>
</dbReference>
<keyword evidence="8" id="KW-1185">Reference proteome</keyword>
<dbReference type="InterPro" id="IPR051452">
    <property type="entry name" value="Diverse_Oxidoreductases"/>
</dbReference>
<dbReference type="RefSeq" id="WP_106726455.1">
    <property type="nucleotide sequence ID" value="NZ_PXYL01000016.1"/>
</dbReference>
<dbReference type="OrthoDB" id="9806714at2"/>
<dbReference type="EMBL" id="PXYL01000016">
    <property type="protein sequence ID" value="PSJ56860.1"/>
    <property type="molecule type" value="Genomic_DNA"/>
</dbReference>
<name>A0A2P7S307_9HYPH</name>
<proteinExistence type="predicted"/>
<keyword evidence="2" id="KW-0479">Metal-binding</keyword>
<dbReference type="CDD" id="cd00207">
    <property type="entry name" value="fer2"/>
    <property type="match status" value="1"/>
</dbReference>
<evidence type="ECO:0000313" key="7">
    <source>
        <dbReference type="EMBL" id="PSJ56860.1"/>
    </source>
</evidence>
<keyword evidence="5" id="KW-0411">Iron-sulfur</keyword>
<feature type="domain" description="2Fe-2S ferredoxin-type" evidence="6">
    <location>
        <begin position="1"/>
        <end position="76"/>
    </location>
</feature>
<accession>A0A2P7S307</accession>
<keyword evidence="1" id="KW-0001">2Fe-2S</keyword>
<dbReference type="InterPro" id="IPR006058">
    <property type="entry name" value="2Fe2S_fd_BS"/>
</dbReference>